<keyword evidence="3" id="KW-1185">Reference proteome</keyword>
<keyword evidence="1" id="KW-0227">DNA damage</keyword>
<organism evidence="2 3">
    <name type="scientific">Hucho hucho</name>
    <name type="common">huchen</name>
    <dbReference type="NCBI Taxonomy" id="62062"/>
    <lineage>
        <taxon>Eukaryota</taxon>
        <taxon>Metazoa</taxon>
        <taxon>Chordata</taxon>
        <taxon>Craniata</taxon>
        <taxon>Vertebrata</taxon>
        <taxon>Euteleostomi</taxon>
        <taxon>Actinopterygii</taxon>
        <taxon>Neopterygii</taxon>
        <taxon>Teleostei</taxon>
        <taxon>Protacanthopterygii</taxon>
        <taxon>Salmoniformes</taxon>
        <taxon>Salmonidae</taxon>
        <taxon>Salmoninae</taxon>
        <taxon>Hucho</taxon>
    </lineage>
</organism>
<dbReference type="Proteomes" id="UP000314982">
    <property type="component" value="Unassembled WGS sequence"/>
</dbReference>
<dbReference type="STRING" id="62062.ENSHHUP00000036886"/>
<keyword evidence="1" id="KW-0804">Transcription</keyword>
<evidence type="ECO:0000313" key="2">
    <source>
        <dbReference type="Ensembl" id="ENSHHUP00000036886.1"/>
    </source>
</evidence>
<reference evidence="3" key="1">
    <citation type="submission" date="2018-06" db="EMBL/GenBank/DDBJ databases">
        <title>Genome assembly of Danube salmon.</title>
        <authorList>
            <person name="Macqueen D.J."/>
            <person name="Gundappa M.K."/>
        </authorList>
    </citation>
    <scope>NUCLEOTIDE SEQUENCE [LARGE SCALE GENOMIC DNA]</scope>
</reference>
<comment type="function">
    <text evidence="1">Component of the general transcription and DNA repair factor IIH (TFIIH) core complex which is involved in general and transcription-coupled nucleotide excision repair (NER) of damaged DNA.</text>
</comment>
<keyword evidence="1" id="KW-0234">DNA repair</keyword>
<evidence type="ECO:0000256" key="1">
    <source>
        <dbReference type="RuleBase" id="RU364024"/>
    </source>
</evidence>
<dbReference type="Pfam" id="PF03849">
    <property type="entry name" value="Tfb2"/>
    <property type="match status" value="1"/>
</dbReference>
<proteinExistence type="inferred from homology"/>
<dbReference type="GO" id="GO:0001671">
    <property type="term" value="F:ATPase activator activity"/>
    <property type="evidence" value="ECO:0007669"/>
    <property type="project" value="InterPro"/>
</dbReference>
<reference evidence="2" key="2">
    <citation type="submission" date="2025-08" db="UniProtKB">
        <authorList>
            <consortium name="Ensembl"/>
        </authorList>
    </citation>
    <scope>IDENTIFICATION</scope>
</reference>
<keyword evidence="1" id="KW-0539">Nucleus</keyword>
<evidence type="ECO:0000313" key="3">
    <source>
        <dbReference type="Proteomes" id="UP000314982"/>
    </source>
</evidence>
<name>A0A4W5MDM0_9TELE</name>
<dbReference type="GeneTree" id="ENSGT00390000014159"/>
<dbReference type="Ensembl" id="ENSHHUT00000038360.1">
    <property type="protein sequence ID" value="ENSHHUP00000036886.1"/>
    <property type="gene ID" value="ENSHHUG00000023124.1"/>
</dbReference>
<protein>
    <recommendedName>
        <fullName evidence="1">General transcription factor IIH subunit 4</fullName>
    </recommendedName>
</protein>
<sequence>MPEEEQSSPAASSCPLQKMTLHVQLQCKNLREDLNELSPEIMERLYNQPDTCLALRPLANSYVTLMLFLDQPLPLAAVALWVETVKSKDHEQCVSVLSGLRLWHSQQLQGGLIVLLGGVAGVWVLTDMSVMWRVWISMPWSAERLYSTSWWAVPGPHSGRPHENVGTTPLRDRYELTLPVKSFITPTH</sequence>
<accession>A0A4W5MDM0</accession>
<dbReference type="GO" id="GO:0006289">
    <property type="term" value="P:nucleotide-excision repair"/>
    <property type="evidence" value="ECO:0007669"/>
    <property type="project" value="InterPro"/>
</dbReference>
<comment type="similarity">
    <text evidence="1">Belongs to the TFB2 family.</text>
</comment>
<reference evidence="2" key="3">
    <citation type="submission" date="2025-09" db="UniProtKB">
        <authorList>
            <consortium name="Ensembl"/>
        </authorList>
    </citation>
    <scope>IDENTIFICATION</scope>
</reference>
<dbReference type="AlphaFoldDB" id="A0A4W5MDM0"/>
<comment type="subcellular location">
    <subcellularLocation>
        <location evidence="1">Nucleus</location>
    </subcellularLocation>
</comment>
<keyword evidence="1" id="KW-0805">Transcription regulation</keyword>
<dbReference type="InterPro" id="IPR004598">
    <property type="entry name" value="TFIIH_p52/Tfb2"/>
</dbReference>
<dbReference type="GO" id="GO:0000439">
    <property type="term" value="C:transcription factor TFIIH core complex"/>
    <property type="evidence" value="ECO:0007669"/>
    <property type="project" value="InterPro"/>
</dbReference>